<dbReference type="PANTHER" id="PTHR10383">
    <property type="entry name" value="SERINE INCORPORATOR"/>
    <property type="match status" value="1"/>
</dbReference>
<comment type="similarity">
    <text evidence="2">Belongs to the TDE1 family.</text>
</comment>
<sequence>MGAILAAPACASSMACCFGSAACQLCCAFCPTSKNSTMTRISYAFMLLLGTVVACLMLSPWIQEKIANADWFCEKFDIKCQQATGFQAVYRLCGGMASFFFIFMLMMLGVNSSKDARSHIQNGFWFFKYLLLVGLVVGFFFIRNEHLAGPMMWFGMVGGFLFILIQLILIVDWAHGLAEGWMAAYEENDSRACFAGLIGFVFGCYGLALVGIVFMFIWYTTGGGCGLPIFIITFNIILCLLVSVISILPKVQERMPNSGLLQSSFLTMYTMYLTWSALINNPDHTCNPSLVNIIRNGTSPDQDPHAFATPLPANSIISLLIFFACLLYVTIRTSSNTALGKITGDSGRSNDIPLSESRDPIIGDVDEEAGRVYDNEQEEVAYSYSFFHFIFGLASLYVMMTLTSWYKPDNDLSHLNSNMASLWVKVVSSWLCVIIYAWTLLAPAFFPDRDFS</sequence>
<evidence type="ECO:0000256" key="6">
    <source>
        <dbReference type="SAM" id="Phobius"/>
    </source>
</evidence>
<comment type="subcellular location">
    <subcellularLocation>
        <location evidence="1">Membrane</location>
        <topology evidence="1">Multi-pass membrane protein</topology>
    </subcellularLocation>
</comment>
<feature type="transmembrane region" description="Helical" evidence="6">
    <location>
        <begin position="88"/>
        <end position="110"/>
    </location>
</feature>
<organism evidence="7 8">
    <name type="scientific">Bursaphelenchus xylophilus</name>
    <name type="common">Pinewood nematode worm</name>
    <name type="synonym">Aphelenchoides xylophilus</name>
    <dbReference type="NCBI Taxonomy" id="6326"/>
    <lineage>
        <taxon>Eukaryota</taxon>
        <taxon>Metazoa</taxon>
        <taxon>Ecdysozoa</taxon>
        <taxon>Nematoda</taxon>
        <taxon>Chromadorea</taxon>
        <taxon>Rhabditida</taxon>
        <taxon>Tylenchina</taxon>
        <taxon>Tylenchomorpha</taxon>
        <taxon>Aphelenchoidea</taxon>
        <taxon>Aphelenchoididae</taxon>
        <taxon>Bursaphelenchus</taxon>
    </lineage>
</organism>
<protein>
    <submittedName>
        <fullName evidence="8">Serine incorporator</fullName>
    </submittedName>
</protein>
<feature type="transmembrane region" description="Helical" evidence="6">
    <location>
        <begin position="226"/>
        <end position="248"/>
    </location>
</feature>
<keyword evidence="4 6" id="KW-1133">Transmembrane helix</keyword>
<accession>A0A1I7RST7</accession>
<keyword evidence="5 6" id="KW-0472">Membrane</keyword>
<evidence type="ECO:0000256" key="1">
    <source>
        <dbReference type="ARBA" id="ARBA00004141"/>
    </source>
</evidence>
<evidence type="ECO:0000256" key="3">
    <source>
        <dbReference type="ARBA" id="ARBA00022692"/>
    </source>
</evidence>
<evidence type="ECO:0000256" key="5">
    <source>
        <dbReference type="ARBA" id="ARBA00023136"/>
    </source>
</evidence>
<evidence type="ECO:0000313" key="8">
    <source>
        <dbReference type="WBParaSite" id="BXY_0379100.1"/>
    </source>
</evidence>
<keyword evidence="3 6" id="KW-0812">Transmembrane</keyword>
<dbReference type="GO" id="GO:0016020">
    <property type="term" value="C:membrane"/>
    <property type="evidence" value="ECO:0007669"/>
    <property type="project" value="UniProtKB-SubCell"/>
</dbReference>
<evidence type="ECO:0000256" key="2">
    <source>
        <dbReference type="ARBA" id="ARBA00006665"/>
    </source>
</evidence>
<evidence type="ECO:0000313" key="7">
    <source>
        <dbReference type="Proteomes" id="UP000095284"/>
    </source>
</evidence>
<feature type="transmembrane region" description="Helical" evidence="6">
    <location>
        <begin position="260"/>
        <end position="279"/>
    </location>
</feature>
<dbReference type="Pfam" id="PF03348">
    <property type="entry name" value="Serinc"/>
    <property type="match status" value="1"/>
</dbReference>
<dbReference type="Proteomes" id="UP000095284">
    <property type="component" value="Unplaced"/>
</dbReference>
<feature type="transmembrane region" description="Helical" evidence="6">
    <location>
        <begin position="192"/>
        <end position="220"/>
    </location>
</feature>
<name>A0A1I7RST7_BURXY</name>
<dbReference type="AlphaFoldDB" id="A0A1I7RST7"/>
<feature type="transmembrane region" description="Helical" evidence="6">
    <location>
        <begin position="122"/>
        <end position="142"/>
    </location>
</feature>
<evidence type="ECO:0000256" key="4">
    <source>
        <dbReference type="ARBA" id="ARBA00022989"/>
    </source>
</evidence>
<dbReference type="PANTHER" id="PTHR10383:SF9">
    <property type="entry name" value="SERINE INCORPORATOR, ISOFORM F"/>
    <property type="match status" value="1"/>
</dbReference>
<proteinExistence type="inferred from homology"/>
<dbReference type="eggNOG" id="KOG2592">
    <property type="taxonomic scope" value="Eukaryota"/>
</dbReference>
<dbReference type="InterPro" id="IPR005016">
    <property type="entry name" value="TDE1/TMS"/>
</dbReference>
<feature type="transmembrane region" description="Helical" evidence="6">
    <location>
        <begin position="148"/>
        <end position="171"/>
    </location>
</feature>
<dbReference type="WBParaSite" id="BXY_0379100.1">
    <property type="protein sequence ID" value="BXY_0379100.1"/>
    <property type="gene ID" value="BXY_0379100"/>
</dbReference>
<feature type="transmembrane region" description="Helical" evidence="6">
    <location>
        <begin position="426"/>
        <end position="446"/>
    </location>
</feature>
<reference evidence="8" key="1">
    <citation type="submission" date="2016-11" db="UniProtKB">
        <authorList>
            <consortium name="WormBaseParasite"/>
        </authorList>
    </citation>
    <scope>IDENTIFICATION</scope>
</reference>
<feature type="transmembrane region" description="Helical" evidence="6">
    <location>
        <begin position="311"/>
        <end position="331"/>
    </location>
</feature>
<feature type="transmembrane region" description="Helical" evidence="6">
    <location>
        <begin position="41"/>
        <end position="62"/>
    </location>
</feature>
<feature type="transmembrane region" description="Helical" evidence="6">
    <location>
        <begin position="386"/>
        <end position="406"/>
    </location>
</feature>